<reference evidence="10 11" key="1">
    <citation type="submission" date="2021-04" db="EMBL/GenBank/DDBJ databases">
        <authorList>
            <person name="Pira H."/>
            <person name="Risdian C."/>
            <person name="Wink J."/>
        </authorList>
    </citation>
    <scope>NUCLEOTIDE SEQUENCE [LARGE SCALE GENOMIC DNA]</scope>
    <source>
        <strain evidence="10 11">WH53</strain>
    </source>
</reference>
<dbReference type="PANTHER" id="PTHR30561:SF1">
    <property type="entry name" value="MULTIDRUG TRANSPORTER EMRE"/>
    <property type="match status" value="1"/>
</dbReference>
<evidence type="ECO:0000256" key="4">
    <source>
        <dbReference type="ARBA" id="ARBA00022692"/>
    </source>
</evidence>
<evidence type="ECO:0000256" key="6">
    <source>
        <dbReference type="ARBA" id="ARBA00023136"/>
    </source>
</evidence>
<evidence type="ECO:0000256" key="3">
    <source>
        <dbReference type="ARBA" id="ARBA00022475"/>
    </source>
</evidence>
<sequence length="109" mass="11669">MTYIHLAIAVIAEVIGTSALKAAEGFSKPIPSLIVIIGYSVAFYFLSLTLRTLPVGITYAVWSGLGVIFIMLAGMILYKQLPDLPSVLGMVLITSGIIVIQLFSKTVSH</sequence>
<evidence type="ECO:0000256" key="7">
    <source>
        <dbReference type="ARBA" id="ARBA00038032"/>
    </source>
</evidence>
<accession>A0ABS5ZJC4</accession>
<gene>
    <name evidence="10" type="ORF">KCG35_24360</name>
</gene>
<keyword evidence="2" id="KW-0813">Transport</keyword>
<dbReference type="SUPFAM" id="SSF103481">
    <property type="entry name" value="Multidrug resistance efflux transporter EmrE"/>
    <property type="match status" value="1"/>
</dbReference>
<keyword evidence="4 8" id="KW-0812">Transmembrane</keyword>
<dbReference type="EMBL" id="JAGSOY010000173">
    <property type="protein sequence ID" value="MBU2714184.1"/>
    <property type="molecule type" value="Genomic_DNA"/>
</dbReference>
<keyword evidence="5 9" id="KW-1133">Transmembrane helix</keyword>
<protein>
    <submittedName>
        <fullName evidence="10">Multidrug efflux SMR transporter</fullName>
    </submittedName>
</protein>
<dbReference type="PANTHER" id="PTHR30561">
    <property type="entry name" value="SMR FAMILY PROTON-DEPENDENT DRUG EFFLUX TRANSPORTER SUGE"/>
    <property type="match status" value="1"/>
</dbReference>
<dbReference type="Gene3D" id="1.10.3730.20">
    <property type="match status" value="1"/>
</dbReference>
<evidence type="ECO:0000313" key="10">
    <source>
        <dbReference type="EMBL" id="MBU2714184.1"/>
    </source>
</evidence>
<evidence type="ECO:0000256" key="9">
    <source>
        <dbReference type="SAM" id="Phobius"/>
    </source>
</evidence>
<evidence type="ECO:0000313" key="11">
    <source>
        <dbReference type="Proteomes" id="UP000690515"/>
    </source>
</evidence>
<comment type="similarity">
    <text evidence="7 8">Belongs to the drug/metabolite transporter (DMT) superfamily. Small multidrug resistance (SMR) (TC 2.A.7.1) family.</text>
</comment>
<evidence type="ECO:0000256" key="1">
    <source>
        <dbReference type="ARBA" id="ARBA00004651"/>
    </source>
</evidence>
<feature type="transmembrane region" description="Helical" evidence="9">
    <location>
        <begin position="84"/>
        <end position="103"/>
    </location>
</feature>
<name>A0ABS5ZJC4_9GAMM</name>
<comment type="subcellular location">
    <subcellularLocation>
        <location evidence="1 8">Cell membrane</location>
        <topology evidence="1 8">Multi-pass membrane protein</topology>
    </subcellularLocation>
</comment>
<keyword evidence="6 9" id="KW-0472">Membrane</keyword>
<proteinExistence type="inferred from homology"/>
<keyword evidence="3" id="KW-1003">Cell membrane</keyword>
<comment type="caution">
    <text evidence="10">The sequence shown here is derived from an EMBL/GenBank/DDBJ whole genome shotgun (WGS) entry which is preliminary data.</text>
</comment>
<dbReference type="InterPro" id="IPR037185">
    <property type="entry name" value="EmrE-like"/>
</dbReference>
<dbReference type="Proteomes" id="UP000690515">
    <property type="component" value="Unassembled WGS sequence"/>
</dbReference>
<dbReference type="InterPro" id="IPR045324">
    <property type="entry name" value="Small_multidrug_res"/>
</dbReference>
<evidence type="ECO:0000256" key="2">
    <source>
        <dbReference type="ARBA" id="ARBA00022448"/>
    </source>
</evidence>
<organism evidence="10 11">
    <name type="scientific">Zooshikella harenae</name>
    <dbReference type="NCBI Taxonomy" id="2827238"/>
    <lineage>
        <taxon>Bacteria</taxon>
        <taxon>Pseudomonadati</taxon>
        <taxon>Pseudomonadota</taxon>
        <taxon>Gammaproteobacteria</taxon>
        <taxon>Oceanospirillales</taxon>
        <taxon>Zooshikellaceae</taxon>
        <taxon>Zooshikella</taxon>
    </lineage>
</organism>
<dbReference type="Pfam" id="PF00893">
    <property type="entry name" value="Multi_Drug_Res"/>
    <property type="match status" value="1"/>
</dbReference>
<evidence type="ECO:0000256" key="5">
    <source>
        <dbReference type="ARBA" id="ARBA00022989"/>
    </source>
</evidence>
<feature type="transmembrane region" description="Helical" evidence="9">
    <location>
        <begin position="32"/>
        <end position="50"/>
    </location>
</feature>
<dbReference type="RefSeq" id="WP_215822452.1">
    <property type="nucleotide sequence ID" value="NZ_JAGSOY010000173.1"/>
</dbReference>
<dbReference type="InterPro" id="IPR000390">
    <property type="entry name" value="Small_drug/metabolite_transptr"/>
</dbReference>
<feature type="transmembrane region" description="Helical" evidence="9">
    <location>
        <begin position="57"/>
        <end position="78"/>
    </location>
</feature>
<keyword evidence="11" id="KW-1185">Reference proteome</keyword>
<evidence type="ECO:0000256" key="8">
    <source>
        <dbReference type="RuleBase" id="RU003942"/>
    </source>
</evidence>